<dbReference type="KEGG" id="kcm:ABWK59_28020"/>
<dbReference type="InterPro" id="IPR016161">
    <property type="entry name" value="Ald_DH/histidinol_DH"/>
</dbReference>
<evidence type="ECO:0000313" key="5">
    <source>
        <dbReference type="EMBL" id="XCM82485.1"/>
    </source>
</evidence>
<evidence type="ECO:0000256" key="1">
    <source>
        <dbReference type="ARBA" id="ARBA00023002"/>
    </source>
</evidence>
<dbReference type="PROSITE" id="PS00070">
    <property type="entry name" value="ALDEHYDE_DEHYDR_CYS"/>
    <property type="match status" value="1"/>
</dbReference>
<dbReference type="InterPro" id="IPR016162">
    <property type="entry name" value="Ald_DH_N"/>
</dbReference>
<dbReference type="EMBL" id="CP159872">
    <property type="protein sequence ID" value="XCM82485.1"/>
    <property type="molecule type" value="Genomic_DNA"/>
</dbReference>
<dbReference type="GO" id="GO:0016620">
    <property type="term" value="F:oxidoreductase activity, acting on the aldehyde or oxo group of donors, NAD or NADP as acceptor"/>
    <property type="evidence" value="ECO:0007669"/>
    <property type="project" value="InterPro"/>
</dbReference>
<reference evidence="5" key="1">
    <citation type="submission" date="2024-06" db="EMBL/GenBank/DDBJ databases">
        <title>The genome sequences of Kitasatospora sp. strain HUAS MG31.</title>
        <authorList>
            <person name="Mo P."/>
        </authorList>
    </citation>
    <scope>NUCLEOTIDE SEQUENCE</scope>
    <source>
        <strain evidence="5">HUAS MG31</strain>
    </source>
</reference>
<dbReference type="Gene3D" id="3.40.309.10">
    <property type="entry name" value="Aldehyde Dehydrogenase, Chain A, domain 2"/>
    <property type="match status" value="1"/>
</dbReference>
<name>A0AAU8K359_9ACTN</name>
<feature type="active site" evidence="2">
    <location>
        <position position="228"/>
    </location>
</feature>
<dbReference type="AlphaFoldDB" id="A0AAU8K359"/>
<dbReference type="InterPro" id="IPR015590">
    <property type="entry name" value="Aldehyde_DH_dom"/>
</dbReference>
<proteinExistence type="inferred from homology"/>
<dbReference type="Pfam" id="PF00171">
    <property type="entry name" value="Aldedh"/>
    <property type="match status" value="1"/>
</dbReference>
<evidence type="ECO:0000256" key="2">
    <source>
        <dbReference type="PROSITE-ProRule" id="PRU10007"/>
    </source>
</evidence>
<feature type="domain" description="Aldehyde dehydrogenase" evidence="4">
    <location>
        <begin position="4"/>
        <end position="453"/>
    </location>
</feature>
<keyword evidence="1 3" id="KW-0560">Oxidoreductase</keyword>
<comment type="similarity">
    <text evidence="3">Belongs to the aldehyde dehydrogenase family.</text>
</comment>
<dbReference type="PANTHER" id="PTHR11699">
    <property type="entry name" value="ALDEHYDE DEHYDROGENASE-RELATED"/>
    <property type="match status" value="1"/>
</dbReference>
<dbReference type="SUPFAM" id="SSF53720">
    <property type="entry name" value="ALDH-like"/>
    <property type="match status" value="1"/>
</dbReference>
<accession>A0AAU8K359</accession>
<dbReference type="InterPro" id="IPR016160">
    <property type="entry name" value="Ald_DH_CS_CYS"/>
</dbReference>
<evidence type="ECO:0000259" key="4">
    <source>
        <dbReference type="Pfam" id="PF00171"/>
    </source>
</evidence>
<organism evidence="5">
    <name type="scientific">Kitasatospora camelliae</name>
    <dbReference type="NCBI Taxonomy" id="3156397"/>
    <lineage>
        <taxon>Bacteria</taxon>
        <taxon>Bacillati</taxon>
        <taxon>Actinomycetota</taxon>
        <taxon>Actinomycetes</taxon>
        <taxon>Kitasatosporales</taxon>
        <taxon>Streptomycetaceae</taxon>
        <taxon>Kitasatospora</taxon>
    </lineage>
</organism>
<dbReference type="RefSeq" id="WP_354643417.1">
    <property type="nucleotide sequence ID" value="NZ_CP159872.1"/>
</dbReference>
<dbReference type="InterPro" id="IPR016163">
    <property type="entry name" value="Ald_DH_C"/>
</dbReference>
<sequence length="462" mass="46473">MIVSSYNPAEPGDLVVAVEAAGSDGVGAAVERARAAQAGWWAAGAAVRAAALGRFAEAVEARAAELAALIVREVGKPVAEARGEVARTAAIWRYYAQAPFAPAGAVHEPAAGEGLLLTRRRPYGVAGLITPWNFPLAIPTWKAAPALAVGNAVVLKPAPEAVACALRLAELAVEAGLPADVFAVVPGGAEEGEALVAAADVVSFTGSTAVGRAVVAATSGRGVPVQAEMGGLNAALVLPDADLGQAAGHLAAAIAGYAGQKCTATSRVIAVGEAYEPLREALVKALAAVPAADPAEERTVCGPVIGEAALARITGAVDSARAAGATVLAGGDRADRAGWYLEPTLLEDVPAGHPLLAEEFFGPVAVLLRAADLDEAIALANATSHSLATSVHSRDLDTALAAADRLDAGMIRVNAPSSGVDFHLPFGGARSASYGSREQGQAVLDFYTASRTVTLLPAGTPR</sequence>
<gene>
    <name evidence="5" type="ORF">ABWK59_28020</name>
</gene>
<protein>
    <submittedName>
        <fullName evidence="5">Aldehyde dehydrogenase family protein</fullName>
        <ecNumber evidence="5">1.2.1.-</ecNumber>
    </submittedName>
</protein>
<dbReference type="InterPro" id="IPR029510">
    <property type="entry name" value="Ald_DH_CS_GLU"/>
</dbReference>
<dbReference type="EC" id="1.2.1.-" evidence="5"/>
<evidence type="ECO:0000256" key="3">
    <source>
        <dbReference type="RuleBase" id="RU003345"/>
    </source>
</evidence>
<dbReference type="PROSITE" id="PS00687">
    <property type="entry name" value="ALDEHYDE_DEHYDR_GLU"/>
    <property type="match status" value="1"/>
</dbReference>
<dbReference type="Gene3D" id="3.40.605.10">
    <property type="entry name" value="Aldehyde Dehydrogenase, Chain A, domain 1"/>
    <property type="match status" value="1"/>
</dbReference>